<dbReference type="EMBL" id="BTGD01000005">
    <property type="protein sequence ID" value="GMM55167.1"/>
    <property type="molecule type" value="Genomic_DNA"/>
</dbReference>
<dbReference type="PANTHER" id="PTHR11271:SF6">
    <property type="entry name" value="GUANINE DEAMINASE"/>
    <property type="match status" value="1"/>
</dbReference>
<dbReference type="Pfam" id="PF01979">
    <property type="entry name" value="Amidohydro_1"/>
    <property type="match status" value="1"/>
</dbReference>
<comment type="cofactor">
    <cofactor evidence="8">
        <name>Zn(2+)</name>
        <dbReference type="ChEBI" id="CHEBI:29105"/>
    </cofactor>
    <text evidence="8">Binds 1 zinc ion per subunit.</text>
</comment>
<dbReference type="Proteomes" id="UP001377567">
    <property type="component" value="Unassembled WGS sequence"/>
</dbReference>
<dbReference type="InterPro" id="IPR011059">
    <property type="entry name" value="Metal-dep_hydrolase_composite"/>
</dbReference>
<keyword evidence="4 8" id="KW-0378">Hydrolase</keyword>
<organism evidence="10 11">
    <name type="scientific">Maudiozyma humilis</name>
    <name type="common">Sour dough yeast</name>
    <name type="synonym">Kazachstania humilis</name>
    <dbReference type="NCBI Taxonomy" id="51915"/>
    <lineage>
        <taxon>Eukaryota</taxon>
        <taxon>Fungi</taxon>
        <taxon>Dikarya</taxon>
        <taxon>Ascomycota</taxon>
        <taxon>Saccharomycotina</taxon>
        <taxon>Saccharomycetes</taxon>
        <taxon>Saccharomycetales</taxon>
        <taxon>Saccharomycetaceae</taxon>
        <taxon>Maudiozyma</taxon>
    </lineage>
</organism>
<dbReference type="InterPro" id="IPR014311">
    <property type="entry name" value="Guanine_deaminase"/>
</dbReference>
<dbReference type="GO" id="GO:0005829">
    <property type="term" value="C:cytosol"/>
    <property type="evidence" value="ECO:0007669"/>
    <property type="project" value="TreeGrafter"/>
</dbReference>
<dbReference type="GO" id="GO:0006147">
    <property type="term" value="P:guanine catabolic process"/>
    <property type="evidence" value="ECO:0007669"/>
    <property type="project" value="UniProtKB-UniRule"/>
</dbReference>
<dbReference type="AlphaFoldDB" id="A0AAV5RVN1"/>
<dbReference type="NCBIfam" id="TIGR02967">
    <property type="entry name" value="guan_deamin"/>
    <property type="match status" value="1"/>
</dbReference>
<dbReference type="Gene3D" id="2.30.40.10">
    <property type="entry name" value="Urease, subunit C, domain 1"/>
    <property type="match status" value="1"/>
</dbReference>
<evidence type="ECO:0000256" key="7">
    <source>
        <dbReference type="ARBA" id="ARBA00056079"/>
    </source>
</evidence>
<dbReference type="PANTHER" id="PTHR11271">
    <property type="entry name" value="GUANINE DEAMINASE"/>
    <property type="match status" value="1"/>
</dbReference>
<reference evidence="10 11" key="1">
    <citation type="journal article" date="2023" name="Elife">
        <title>Identification of key yeast species and microbe-microbe interactions impacting larval growth of Drosophila in the wild.</title>
        <authorList>
            <person name="Mure A."/>
            <person name="Sugiura Y."/>
            <person name="Maeda R."/>
            <person name="Honda K."/>
            <person name="Sakurai N."/>
            <person name="Takahashi Y."/>
            <person name="Watada M."/>
            <person name="Katoh T."/>
            <person name="Gotoh A."/>
            <person name="Gotoh Y."/>
            <person name="Taniguchi I."/>
            <person name="Nakamura K."/>
            <person name="Hayashi T."/>
            <person name="Katayama T."/>
            <person name="Uemura T."/>
            <person name="Hattori Y."/>
        </authorList>
    </citation>
    <scope>NUCLEOTIDE SEQUENCE [LARGE SCALE GENOMIC DNA]</scope>
    <source>
        <strain evidence="10 11">KH-74</strain>
    </source>
</reference>
<dbReference type="InterPro" id="IPR006680">
    <property type="entry name" value="Amidohydro-rel"/>
</dbReference>
<gene>
    <name evidence="10" type="ORF">DAKH74_017830</name>
</gene>
<comment type="catalytic activity">
    <reaction evidence="6 8">
        <text>guanine + H2O + H(+) = xanthine + NH4(+)</text>
        <dbReference type="Rhea" id="RHEA:14665"/>
        <dbReference type="ChEBI" id="CHEBI:15377"/>
        <dbReference type="ChEBI" id="CHEBI:15378"/>
        <dbReference type="ChEBI" id="CHEBI:16235"/>
        <dbReference type="ChEBI" id="CHEBI:17712"/>
        <dbReference type="ChEBI" id="CHEBI:28938"/>
        <dbReference type="EC" id="3.5.4.3"/>
    </reaction>
</comment>
<keyword evidence="3 8" id="KW-0479">Metal-binding</keyword>
<keyword evidence="11" id="KW-1185">Reference proteome</keyword>
<name>A0AAV5RVN1_MAUHU</name>
<evidence type="ECO:0000256" key="6">
    <source>
        <dbReference type="ARBA" id="ARBA00051148"/>
    </source>
</evidence>
<dbReference type="InterPro" id="IPR032466">
    <property type="entry name" value="Metal_Hydrolase"/>
</dbReference>
<evidence type="ECO:0000256" key="8">
    <source>
        <dbReference type="RuleBase" id="RU366009"/>
    </source>
</evidence>
<feature type="domain" description="Amidohydrolase-related" evidence="9">
    <location>
        <begin position="79"/>
        <end position="463"/>
    </location>
</feature>
<evidence type="ECO:0000313" key="10">
    <source>
        <dbReference type="EMBL" id="GMM55167.1"/>
    </source>
</evidence>
<sequence length="464" mass="50336">MTGTITHISAYYGTFVDAPAFDQPLRLREQCLVAVDGSGRICLVQEQCADPLGCTLERFPHLSRDDVTLVAAPQCGFFFPGFVDTHIHASQYPNCGVLGDDSTLLDWLSKYTFPTEAALSDLAWATQVYSAVIRRTLAAGTTTACYYTTIDTAAAQEMARLCASSGQRALVGKVCMDANSPEYYVETAKEAVEGTLALARYIEDTLASPLVRPVVTPRFAPACSRELLDQLGDISRANNWHVQTHLDENVNEIKWVGELFPEAQSYTAVYADHGLLNDKTVLAHCVHLTTDEVELVRSAQAGIAHCPESNTALMSGECPVVDLYNAGVQKIGLGTDVSAGASCSILDAARRALDVSRHRAMHSGGDKLSLAQCLHLGTMGGAKVLSMDQEIGSFDTGKHFDAQLVDLQSQESKLDIFPWQVGAQDGKSAAGPQPLDTSEIVRKWFYLGDDRNVVRVWVKGNKVK</sequence>
<comment type="pathway">
    <text evidence="1 8">Purine metabolism; guanine degradation; xanthine from guanine: step 1/1.</text>
</comment>
<keyword evidence="5 8" id="KW-0862">Zinc</keyword>
<dbReference type="Gene3D" id="3.20.20.140">
    <property type="entry name" value="Metal-dependent hydrolases"/>
    <property type="match status" value="1"/>
</dbReference>
<dbReference type="GO" id="GO:0008270">
    <property type="term" value="F:zinc ion binding"/>
    <property type="evidence" value="ECO:0007669"/>
    <property type="project" value="UniProtKB-UniRule"/>
</dbReference>
<proteinExistence type="inferred from homology"/>
<evidence type="ECO:0000313" key="11">
    <source>
        <dbReference type="Proteomes" id="UP001377567"/>
    </source>
</evidence>
<dbReference type="InterPro" id="IPR051607">
    <property type="entry name" value="Metallo-dep_hydrolases"/>
</dbReference>
<dbReference type="SUPFAM" id="SSF51556">
    <property type="entry name" value="Metallo-dependent hydrolases"/>
    <property type="match status" value="1"/>
</dbReference>
<evidence type="ECO:0000256" key="2">
    <source>
        <dbReference type="ARBA" id="ARBA00006745"/>
    </source>
</evidence>
<evidence type="ECO:0000259" key="9">
    <source>
        <dbReference type="Pfam" id="PF01979"/>
    </source>
</evidence>
<accession>A0AAV5RVN1</accession>
<comment type="caution">
    <text evidence="10">The sequence shown here is derived from an EMBL/GenBank/DDBJ whole genome shotgun (WGS) entry which is preliminary data.</text>
</comment>
<comment type="similarity">
    <text evidence="2 8">Belongs to the metallo-dependent hydrolases superfamily. ATZ/TRZ family.</text>
</comment>
<comment type="function">
    <text evidence="7 8">Catalyzes the hydrolytic deamination of guanine, producing xanthine and ammonia.</text>
</comment>
<dbReference type="EC" id="3.5.4.3" evidence="8"/>
<dbReference type="FunFam" id="3.20.20.140:FF:000022">
    <property type="entry name" value="Guanine deaminase"/>
    <property type="match status" value="1"/>
</dbReference>
<dbReference type="GO" id="GO:0008892">
    <property type="term" value="F:guanine deaminase activity"/>
    <property type="evidence" value="ECO:0007669"/>
    <property type="project" value="UniProtKB-UniRule"/>
</dbReference>
<evidence type="ECO:0000256" key="5">
    <source>
        <dbReference type="ARBA" id="ARBA00022833"/>
    </source>
</evidence>
<evidence type="ECO:0000256" key="1">
    <source>
        <dbReference type="ARBA" id="ARBA00004984"/>
    </source>
</evidence>
<protein>
    <recommendedName>
        <fullName evidence="8">Guanine deaminase</fullName>
        <shortName evidence="8">Guanase</shortName>
        <ecNumber evidence="8">3.5.4.3</ecNumber>
    </recommendedName>
    <alternativeName>
        <fullName evidence="8">Guanine aminohydrolase</fullName>
    </alternativeName>
</protein>
<evidence type="ECO:0000256" key="3">
    <source>
        <dbReference type="ARBA" id="ARBA00022723"/>
    </source>
</evidence>
<evidence type="ECO:0000256" key="4">
    <source>
        <dbReference type="ARBA" id="ARBA00022801"/>
    </source>
</evidence>